<evidence type="ECO:0000256" key="3">
    <source>
        <dbReference type="ARBA" id="ARBA00023004"/>
    </source>
</evidence>
<evidence type="ECO:0000313" key="7">
    <source>
        <dbReference type="Proteomes" id="UP000283442"/>
    </source>
</evidence>
<comment type="caution">
    <text evidence="6">The sequence shown here is derived from an EMBL/GenBank/DDBJ whole genome shotgun (WGS) entry which is preliminary data.</text>
</comment>
<dbReference type="Pfam" id="PF25160">
    <property type="entry name" value="LdpA_Fe-S-bd"/>
    <property type="match status" value="1"/>
</dbReference>
<gene>
    <name evidence="6" type="ORF">DW674_02690</name>
</gene>
<dbReference type="InterPro" id="IPR017900">
    <property type="entry name" value="4Fe4S_Fe_S_CS"/>
</dbReference>
<dbReference type="OrthoDB" id="9672at2"/>
<dbReference type="PANTHER" id="PTHR43687">
    <property type="entry name" value="ADENYLYLSULFATE REDUCTASE, BETA SUBUNIT"/>
    <property type="match status" value="1"/>
</dbReference>
<dbReference type="PROSITE" id="PS51379">
    <property type="entry name" value="4FE4S_FER_2"/>
    <property type="match status" value="3"/>
</dbReference>
<dbReference type="Pfam" id="PF12838">
    <property type="entry name" value="Fer4_7"/>
    <property type="match status" value="1"/>
</dbReference>
<keyword evidence="1" id="KW-0004">4Fe-4S</keyword>
<dbReference type="PROSITE" id="PS00198">
    <property type="entry name" value="4FE4S_FER_1"/>
    <property type="match status" value="3"/>
</dbReference>
<evidence type="ECO:0000256" key="4">
    <source>
        <dbReference type="ARBA" id="ARBA00023014"/>
    </source>
</evidence>
<dbReference type="GO" id="GO:0046872">
    <property type="term" value="F:metal ion binding"/>
    <property type="evidence" value="ECO:0007669"/>
    <property type="project" value="UniProtKB-KW"/>
</dbReference>
<name>A0A414NYZ1_9FIRM</name>
<protein>
    <submittedName>
        <fullName evidence="6">4Fe-4S dicluster domain-containing protein</fullName>
    </submittedName>
</protein>
<accession>A0A414NYZ1</accession>
<dbReference type="AlphaFoldDB" id="A0A414NYZ1"/>
<dbReference type="InterPro" id="IPR017896">
    <property type="entry name" value="4Fe4S_Fe-S-bd"/>
</dbReference>
<reference evidence="6 7" key="1">
    <citation type="submission" date="2018-08" db="EMBL/GenBank/DDBJ databases">
        <title>A genome reference for cultivated species of the human gut microbiota.</title>
        <authorList>
            <person name="Zou Y."/>
            <person name="Xue W."/>
            <person name="Luo G."/>
        </authorList>
    </citation>
    <scope>NUCLEOTIDE SEQUENCE [LARGE SCALE GENOMIC DNA]</scope>
    <source>
        <strain evidence="6 7">AM25-21AC</strain>
    </source>
</reference>
<dbReference type="SUPFAM" id="SSF54862">
    <property type="entry name" value="4Fe-4S ferredoxins"/>
    <property type="match status" value="2"/>
</dbReference>
<proteinExistence type="predicted"/>
<evidence type="ECO:0000256" key="2">
    <source>
        <dbReference type="ARBA" id="ARBA00022723"/>
    </source>
</evidence>
<keyword evidence="2" id="KW-0479">Metal-binding</keyword>
<dbReference type="GO" id="GO:0051539">
    <property type="term" value="F:4 iron, 4 sulfur cluster binding"/>
    <property type="evidence" value="ECO:0007669"/>
    <property type="project" value="UniProtKB-KW"/>
</dbReference>
<dbReference type="InterPro" id="IPR057431">
    <property type="entry name" value="LdpA_Fe-S-bd"/>
</dbReference>
<dbReference type="EMBL" id="QRHE01000002">
    <property type="protein sequence ID" value="RHF52836.1"/>
    <property type="molecule type" value="Genomic_DNA"/>
</dbReference>
<dbReference type="Gene3D" id="3.30.70.20">
    <property type="match status" value="2"/>
</dbReference>
<evidence type="ECO:0000313" key="6">
    <source>
        <dbReference type="EMBL" id="RHF52836.1"/>
    </source>
</evidence>
<evidence type="ECO:0000259" key="5">
    <source>
        <dbReference type="PROSITE" id="PS51379"/>
    </source>
</evidence>
<feature type="domain" description="4Fe-4S ferredoxin-type" evidence="5">
    <location>
        <begin position="33"/>
        <end position="62"/>
    </location>
</feature>
<sequence>MEKRRIDLSRCLVRDGKADCHRCEEICPQKAIQDHVVDTAACDGCGLCSAICPAAAIVAPEDYEGALTKAQELAPQVLMCEKASEGGVHCLGFLTRRLLWALAAKRPLALDISHCEACRPAVFAHLEREVAACNDALAEAGKKEIALVHVKPAPPKPKKTKKVERRGFFQALFHSTAEGLQEIAEAQIEHSYCFDAAAFLKAQQAEPCALFNGLALQEGCTACGLCAVVCPTRALAMERGEQAALHVDPTACTGCDLCALHCPQGVLELLPQFAGQRDFPLDK</sequence>
<feature type="domain" description="4Fe-4S ferredoxin-type" evidence="5">
    <location>
        <begin position="243"/>
        <end position="272"/>
    </location>
</feature>
<keyword evidence="4" id="KW-0411">Iron-sulfur</keyword>
<dbReference type="PANTHER" id="PTHR43687:SF4">
    <property type="entry name" value="BLR5484 PROTEIN"/>
    <property type="match status" value="1"/>
</dbReference>
<organism evidence="6 7">
    <name type="scientific">Mitsuokella multacida</name>
    <dbReference type="NCBI Taxonomy" id="52226"/>
    <lineage>
        <taxon>Bacteria</taxon>
        <taxon>Bacillati</taxon>
        <taxon>Bacillota</taxon>
        <taxon>Negativicutes</taxon>
        <taxon>Selenomonadales</taxon>
        <taxon>Selenomonadaceae</taxon>
        <taxon>Mitsuokella</taxon>
    </lineage>
</organism>
<dbReference type="RefSeq" id="WP_118175054.1">
    <property type="nucleotide sequence ID" value="NZ_QRHE01000002.1"/>
</dbReference>
<evidence type="ECO:0000256" key="1">
    <source>
        <dbReference type="ARBA" id="ARBA00022485"/>
    </source>
</evidence>
<keyword evidence="3" id="KW-0408">Iron</keyword>
<feature type="domain" description="4Fe-4S ferredoxin-type" evidence="5">
    <location>
        <begin position="211"/>
        <end position="240"/>
    </location>
</feature>
<dbReference type="Proteomes" id="UP000283442">
    <property type="component" value="Unassembled WGS sequence"/>
</dbReference>
<dbReference type="InterPro" id="IPR050572">
    <property type="entry name" value="Fe-S_Ferredoxin"/>
</dbReference>